<protein>
    <submittedName>
        <fullName evidence="1">Ribosomal S23 superfamily protein</fullName>
    </submittedName>
</protein>
<name>K4IHI5_PSYTT</name>
<dbReference type="PANTHER" id="PTHR38471:SF2">
    <property type="entry name" value="FOUR HELIX BUNDLE PROTEIN"/>
    <property type="match status" value="1"/>
</dbReference>
<dbReference type="STRING" id="313595.P700755_001641"/>
<evidence type="ECO:0000313" key="2">
    <source>
        <dbReference type="Proteomes" id="UP000008514"/>
    </source>
</evidence>
<dbReference type="Pfam" id="PF05635">
    <property type="entry name" value="23S_rRNA_IVP"/>
    <property type="match status" value="1"/>
</dbReference>
<dbReference type="InterPro" id="IPR012657">
    <property type="entry name" value="23S_rRNA-intervening_sequence"/>
</dbReference>
<dbReference type="AlphaFoldDB" id="K4IHI5"/>
<dbReference type="RefSeq" id="WP_015024103.1">
    <property type="nucleotide sequence ID" value="NC_018721.1"/>
</dbReference>
<reference evidence="1" key="1">
    <citation type="submission" date="2006-03" db="EMBL/GenBank/DDBJ databases">
        <authorList>
            <person name="Bowman J."/>
            <person name="Ferriera S."/>
            <person name="Johnson J."/>
            <person name="Kravitz S."/>
            <person name="Halpern A."/>
            <person name="Remington K."/>
            <person name="Beeson K."/>
            <person name="Tran B."/>
            <person name="Rogers Y.-H."/>
            <person name="Friedman R."/>
            <person name="Venter J.C."/>
        </authorList>
    </citation>
    <scope>NUCLEOTIDE SEQUENCE [LARGE SCALE GENOMIC DNA]</scope>
    <source>
        <strain evidence="1">ATCC 700755</strain>
    </source>
</reference>
<dbReference type="InterPro" id="IPR036583">
    <property type="entry name" value="23S_rRNA_IVS_sf"/>
</dbReference>
<dbReference type="EMBL" id="CP003879">
    <property type="protein sequence ID" value="AFU68506.1"/>
    <property type="molecule type" value="Genomic_DNA"/>
</dbReference>
<gene>
    <name evidence="1" type="ordered locus">P700755_001641</name>
</gene>
<dbReference type="Proteomes" id="UP000008514">
    <property type="component" value="Chromosome"/>
</dbReference>
<keyword evidence="2" id="KW-1185">Reference proteome</keyword>
<dbReference type="SUPFAM" id="SSF158446">
    <property type="entry name" value="IVS-encoded protein-like"/>
    <property type="match status" value="1"/>
</dbReference>
<dbReference type="CDD" id="cd16377">
    <property type="entry name" value="23S_rRNA_IVP_like"/>
    <property type="match status" value="1"/>
</dbReference>
<proteinExistence type="predicted"/>
<dbReference type="NCBIfam" id="TIGR02436">
    <property type="entry name" value="four helix bundle protein"/>
    <property type="match status" value="1"/>
</dbReference>
<reference evidence="1" key="2">
    <citation type="submission" date="2012-09" db="EMBL/GenBank/DDBJ databases">
        <title>The complete sequence of Psychroflexus torquis an extreme psychrophile from sea-ice that is stimulated by light.</title>
        <authorList>
            <person name="Feng S."/>
            <person name="Powell S.M."/>
            <person name="Bowman J.P."/>
        </authorList>
    </citation>
    <scope>NUCLEOTIDE SEQUENCE [LARGE SCALE GENOMIC DNA]</scope>
    <source>
        <strain evidence="1">ATCC 700755</strain>
    </source>
</reference>
<dbReference type="KEGG" id="ptq:P700755_001641"/>
<dbReference type="Gene3D" id="1.20.1440.60">
    <property type="entry name" value="23S rRNA-intervening sequence"/>
    <property type="match status" value="1"/>
</dbReference>
<dbReference type="HOGENOM" id="CLU_129874_0_4_10"/>
<dbReference type="eggNOG" id="ENOG5032YWC">
    <property type="taxonomic scope" value="Bacteria"/>
</dbReference>
<dbReference type="OrthoDB" id="9811959at2"/>
<sequence length="120" mass="13819">MNVKSHKDLNLWKESMNLVEDIYSISKSFPKEEMYGLTSQMRRCAVSIPSNIAEGAGRKGEKEFARFLYIALGSLSELETQFEISIRLNYIANEVDTQSTFEKIIYIRRMLAKLIKSITT</sequence>
<dbReference type="NCBIfam" id="NF008911">
    <property type="entry name" value="PRK12275.1-2"/>
    <property type="match status" value="1"/>
</dbReference>
<accession>K4IHI5</accession>
<evidence type="ECO:0000313" key="1">
    <source>
        <dbReference type="EMBL" id="AFU68506.1"/>
    </source>
</evidence>
<dbReference type="PANTHER" id="PTHR38471">
    <property type="entry name" value="FOUR HELIX BUNDLE PROTEIN"/>
    <property type="match status" value="1"/>
</dbReference>
<organism evidence="1 2">
    <name type="scientific">Psychroflexus torquis (strain ATCC 700755 / CIP 106069 / ACAM 623)</name>
    <dbReference type="NCBI Taxonomy" id="313595"/>
    <lineage>
        <taxon>Bacteria</taxon>
        <taxon>Pseudomonadati</taxon>
        <taxon>Bacteroidota</taxon>
        <taxon>Flavobacteriia</taxon>
        <taxon>Flavobacteriales</taxon>
        <taxon>Flavobacteriaceae</taxon>
        <taxon>Psychroflexus</taxon>
    </lineage>
</organism>